<keyword evidence="3" id="KW-0804">Transcription</keyword>
<evidence type="ECO:0000256" key="2">
    <source>
        <dbReference type="ARBA" id="ARBA00023015"/>
    </source>
</evidence>
<comment type="caution">
    <text evidence="7">The sequence shown here is derived from an EMBL/GenBank/DDBJ whole genome shotgun (WGS) entry which is preliminary data.</text>
</comment>
<feature type="region of interest" description="Disordered" evidence="5">
    <location>
        <begin position="1280"/>
        <end position="1314"/>
    </location>
</feature>
<dbReference type="Proteomes" id="UP000078343">
    <property type="component" value="Unassembled WGS sequence"/>
</dbReference>
<keyword evidence="2" id="KW-0805">Transcription regulation</keyword>
<dbReference type="STRING" id="1367422.A0A178ZMA7"/>
<dbReference type="Pfam" id="PF02373">
    <property type="entry name" value="JmjC"/>
    <property type="match status" value="1"/>
</dbReference>
<dbReference type="RefSeq" id="XP_018694316.1">
    <property type="nucleotide sequence ID" value="XM_018837463.1"/>
</dbReference>
<feature type="region of interest" description="Disordered" evidence="5">
    <location>
        <begin position="951"/>
        <end position="1248"/>
    </location>
</feature>
<comment type="subcellular location">
    <subcellularLocation>
        <location evidence="1">Nucleus</location>
    </subcellularLocation>
</comment>
<name>A0A178ZMA7_9EURO</name>
<feature type="compositionally biased region" description="Polar residues" evidence="5">
    <location>
        <begin position="1044"/>
        <end position="1063"/>
    </location>
</feature>
<proteinExistence type="predicted"/>
<evidence type="ECO:0000259" key="6">
    <source>
        <dbReference type="PROSITE" id="PS51184"/>
    </source>
</evidence>
<evidence type="ECO:0000256" key="4">
    <source>
        <dbReference type="ARBA" id="ARBA00023242"/>
    </source>
</evidence>
<dbReference type="OrthoDB" id="298344at2759"/>
<dbReference type="InterPro" id="IPR003347">
    <property type="entry name" value="JmjC_dom"/>
</dbReference>
<sequence length="1314" mass="148163">MPSTRPCAAFEPISPDFDLKALVESQPNFEWVVRIHCDMIDHQGLENFEKLVLIHVILGGKPLVIEGYEERLDKWTFALQWLRDNCGSKVENARDLTKKTNVPLSIGHYLNNMALLTNQWTPRNYKDPERQRMYLKDIDCPQLWQDKLSEILPPGVFYLNDSTGDVGGFGEVDENDPVRPGVRKGRGIARAGDLMSSLPKEMRAENLMCYIGHEGTYTPAHREMCASLGQNIMVEASTGLAEDGKLTKPGSSIWFMTESKERAVVAEYWLSRLGHDIEIEKHFAQVNAWKNAPFKTYVVEQKPGDFILIPPLAPHQVWNRGTRTMKVAWNRTTVETLEMAMHEALPRARMVCRDEQYKNKAIIYYTMQKYSKLLRLAEKFRQKSMDLKHRMPSDSKARQLEKDFRRLQFLFTEILVSESFLPGHVEKTIEYIPYDSNITCSYCRCNIFNRFLTCPSCVETLANGEEDTYDICMECYAMGRSCACISKLRWVEQWPWAELTQKHEQWRQQLLQYEGRVTEKSPMPLKIELERLGDKRTLAQICQLELERRPFRDIRRPPSPVTGDNREEVDEVDANGNVKKKKKIKRTEKFLKSHARCHVDFHWEPKWKQATCTKCSKNYCYGTLFRRFDIMPQDILANPNWVCPSCHNICGCRRCKIRPGYKPYTPSGTILGHNTKAVADPRSVESLVDFSYSNIAWIQKADDDHGVQSRRLEQRRKEAEVAKATRPELGEHYVGGYQEMDDRVEEGVLLLAQQEGIPIDPALVTAGPPESSIEDEDDFDENPEGVKVAAEAVPLPDLTSQYVLPEGGVIRDVEHAYDPTEAITYDYPDLEDGLHIPGPVEVEQAAVRAGYAPAGVEDGEIEMVERKRKRVRMDDGDRPYLSKKAKVDKKKERKSLIVKLSLPTERLREIEKMANVVQQALKGVEIPAPVISSDLQALNIAQGNPQAVQKKVRRGVEHEVVEQDDDFTPGRYRDRRKRAADGADLPPPDAEITRRQTRTQHRHYEEPSEDEFNEVVSDHSSERRRSTDKPTAKVVRVDEVDPDFNSSASSNDESVGNQSSASSPPADVGLSTPKPAPRMATKAPKLTVMQNVHDIVATSSPAEQSDRLRTVSASSSAFPPKKPILAKSTSAPSPLSQARAAAEAQANRLAKMAAAGLMENESEDLDDGWSPESFLDEHSSSDKAASPAQVEVTRAGEEEEKGDDDDDDDEEEAASPPKSATNNKKFPKVSPPAPVPIPSPTVTIPKRPILSTVKAFASDWPDSDDSDEFKQPQRQVATWAAINSGTVSKGRLAPPKPSIAARGPKRRGRPPKRP</sequence>
<dbReference type="SUPFAM" id="SSF51197">
    <property type="entry name" value="Clavaminate synthase-like"/>
    <property type="match status" value="1"/>
</dbReference>
<evidence type="ECO:0000313" key="7">
    <source>
        <dbReference type="EMBL" id="OAP60949.1"/>
    </source>
</evidence>
<accession>A0A178ZMA7</accession>
<evidence type="ECO:0000256" key="5">
    <source>
        <dbReference type="SAM" id="MobiDB-lite"/>
    </source>
</evidence>
<dbReference type="GO" id="GO:0005634">
    <property type="term" value="C:nucleus"/>
    <property type="evidence" value="ECO:0007669"/>
    <property type="project" value="UniProtKB-SubCell"/>
</dbReference>
<keyword evidence="8" id="KW-1185">Reference proteome</keyword>
<feature type="region of interest" description="Disordered" evidence="5">
    <location>
        <begin position="1255"/>
        <end position="1274"/>
    </location>
</feature>
<dbReference type="InterPro" id="IPR018866">
    <property type="entry name" value="Znf-4CXXC_R1"/>
</dbReference>
<dbReference type="GeneID" id="30010119"/>
<keyword evidence="4" id="KW-0539">Nucleus</keyword>
<feature type="compositionally biased region" description="Acidic residues" evidence="5">
    <location>
        <begin position="1197"/>
        <end position="1213"/>
    </location>
</feature>
<reference evidence="7 8" key="1">
    <citation type="submission" date="2016-04" db="EMBL/GenBank/DDBJ databases">
        <title>Draft genome of Fonsecaea erecta CBS 125763.</title>
        <authorList>
            <person name="Weiss V.A."/>
            <person name="Vicente V.A."/>
            <person name="Raittz R.T."/>
            <person name="Moreno L.F."/>
            <person name="De Souza E.M."/>
            <person name="Pedrosa F.O."/>
            <person name="Steffens M.B."/>
            <person name="Faoro H."/>
            <person name="Tadra-Sfeir M.Z."/>
            <person name="Najafzadeh M.J."/>
            <person name="Felipe M.S."/>
            <person name="Teixeira M."/>
            <person name="Sun J."/>
            <person name="Xi L."/>
            <person name="Gomes R."/>
            <person name="De Azevedo C.M."/>
            <person name="Salgado C.G."/>
            <person name="Da Silva M.B."/>
            <person name="Nascimento M.F."/>
            <person name="Queiroz-Telles F."/>
            <person name="Attili D.S."/>
            <person name="Gorbushina A."/>
        </authorList>
    </citation>
    <scope>NUCLEOTIDE SEQUENCE [LARGE SCALE GENOMIC DNA]</scope>
    <source>
        <strain evidence="7 8">CBS 125763</strain>
    </source>
</reference>
<feature type="domain" description="JmjC" evidence="6">
    <location>
        <begin position="180"/>
        <end position="348"/>
    </location>
</feature>
<dbReference type="EMBL" id="LVYI01000004">
    <property type="protein sequence ID" value="OAP60949.1"/>
    <property type="molecule type" value="Genomic_DNA"/>
</dbReference>
<dbReference type="SMART" id="SM00558">
    <property type="entry name" value="JmjC"/>
    <property type="match status" value="1"/>
</dbReference>
<feature type="compositionally biased region" description="Low complexity" evidence="5">
    <location>
        <begin position="1137"/>
        <end position="1150"/>
    </location>
</feature>
<evidence type="ECO:0000256" key="3">
    <source>
        <dbReference type="ARBA" id="ARBA00023163"/>
    </source>
</evidence>
<evidence type="ECO:0000313" key="8">
    <source>
        <dbReference type="Proteomes" id="UP000078343"/>
    </source>
</evidence>
<dbReference type="PROSITE" id="PS51184">
    <property type="entry name" value="JMJC"/>
    <property type="match status" value="1"/>
</dbReference>
<feature type="compositionally biased region" description="Basic and acidic residues" evidence="5">
    <location>
        <begin position="1016"/>
        <end position="1039"/>
    </location>
</feature>
<dbReference type="Gene3D" id="2.60.120.650">
    <property type="entry name" value="Cupin"/>
    <property type="match status" value="1"/>
</dbReference>
<organism evidence="7 8">
    <name type="scientific">Fonsecaea erecta</name>
    <dbReference type="NCBI Taxonomy" id="1367422"/>
    <lineage>
        <taxon>Eukaryota</taxon>
        <taxon>Fungi</taxon>
        <taxon>Dikarya</taxon>
        <taxon>Ascomycota</taxon>
        <taxon>Pezizomycotina</taxon>
        <taxon>Eurotiomycetes</taxon>
        <taxon>Chaetothyriomycetidae</taxon>
        <taxon>Chaetothyriales</taxon>
        <taxon>Herpotrichiellaceae</taxon>
        <taxon>Fonsecaea</taxon>
    </lineage>
</organism>
<dbReference type="Pfam" id="PF10497">
    <property type="entry name" value="zf-4CXXC_R1"/>
    <property type="match status" value="1"/>
</dbReference>
<feature type="compositionally biased region" description="Basic residues" evidence="5">
    <location>
        <begin position="1303"/>
        <end position="1314"/>
    </location>
</feature>
<feature type="compositionally biased region" description="Pro residues" evidence="5">
    <location>
        <begin position="1229"/>
        <end position="1239"/>
    </location>
</feature>
<evidence type="ECO:0000256" key="1">
    <source>
        <dbReference type="ARBA" id="ARBA00004123"/>
    </source>
</evidence>
<gene>
    <name evidence="7" type="ORF">AYL99_05951</name>
</gene>
<feature type="compositionally biased region" description="Acidic residues" evidence="5">
    <location>
        <begin position="1160"/>
        <end position="1169"/>
    </location>
</feature>
<protein>
    <recommendedName>
        <fullName evidence="6">JmjC domain-containing protein</fullName>
    </recommendedName>
</protein>
<feature type="compositionally biased region" description="Polar residues" evidence="5">
    <location>
        <begin position="1127"/>
        <end position="1136"/>
    </location>
</feature>